<name>A0A0F9PUU1_9ZZZZ</name>
<accession>A0A0F9PUU1</accession>
<protein>
    <submittedName>
        <fullName evidence="1">Uncharacterized protein</fullName>
    </submittedName>
</protein>
<proteinExistence type="predicted"/>
<comment type="caution">
    <text evidence="1">The sequence shown here is derived from an EMBL/GenBank/DDBJ whole genome shotgun (WGS) entry which is preliminary data.</text>
</comment>
<organism evidence="1">
    <name type="scientific">marine sediment metagenome</name>
    <dbReference type="NCBI Taxonomy" id="412755"/>
    <lineage>
        <taxon>unclassified sequences</taxon>
        <taxon>metagenomes</taxon>
        <taxon>ecological metagenomes</taxon>
    </lineage>
</organism>
<dbReference type="AlphaFoldDB" id="A0A0F9PUU1"/>
<evidence type="ECO:0000313" key="1">
    <source>
        <dbReference type="EMBL" id="KKN33959.1"/>
    </source>
</evidence>
<sequence length="111" mass="12813">MKTEQEIRELAIDIVEGKVYGSWEIKDVEDIKLVFMVLAFCAPSQLKELEAKKIEHVYEYLDKAGPRSINKMPSFFSMQCLTKDETLALLPLIKQLKEQKDSFLSETTKVI</sequence>
<reference evidence="1" key="1">
    <citation type="journal article" date="2015" name="Nature">
        <title>Complex archaea that bridge the gap between prokaryotes and eukaryotes.</title>
        <authorList>
            <person name="Spang A."/>
            <person name="Saw J.H."/>
            <person name="Jorgensen S.L."/>
            <person name="Zaremba-Niedzwiedzka K."/>
            <person name="Martijn J."/>
            <person name="Lind A.E."/>
            <person name="van Eijk R."/>
            <person name="Schleper C."/>
            <person name="Guy L."/>
            <person name="Ettema T.J."/>
        </authorList>
    </citation>
    <scope>NUCLEOTIDE SEQUENCE</scope>
</reference>
<gene>
    <name evidence="1" type="ORF">LCGC14_0798410</name>
</gene>
<dbReference type="EMBL" id="LAZR01002137">
    <property type="protein sequence ID" value="KKN33959.1"/>
    <property type="molecule type" value="Genomic_DNA"/>
</dbReference>